<dbReference type="InterPro" id="IPR002731">
    <property type="entry name" value="ATPase_BadF"/>
</dbReference>
<dbReference type="EMBL" id="FUXM01000043">
    <property type="protein sequence ID" value="SKA23357.1"/>
    <property type="molecule type" value="Genomic_DNA"/>
</dbReference>
<proteinExistence type="predicted"/>
<evidence type="ECO:0000256" key="1">
    <source>
        <dbReference type="ARBA" id="ARBA00001966"/>
    </source>
</evidence>
<keyword evidence="2" id="KW-0479">Metal-binding</keyword>
<name>A0A1T4S5D9_9FIRM</name>
<dbReference type="InterPro" id="IPR043129">
    <property type="entry name" value="ATPase_NBD"/>
</dbReference>
<dbReference type="CDD" id="cd24036">
    <property type="entry name" value="ASKHA_NBD_BcrAD_BadFG_HgdC_HadI"/>
    <property type="match status" value="1"/>
</dbReference>
<dbReference type="GO" id="GO:0051536">
    <property type="term" value="F:iron-sulfur cluster binding"/>
    <property type="evidence" value="ECO:0007669"/>
    <property type="project" value="UniProtKB-KW"/>
</dbReference>
<dbReference type="PANTHER" id="PTHR32329">
    <property type="entry name" value="BIFUNCTIONAL PROTEIN [INCLUDES 2-HYDROXYACYL-COA DEHYDRATASE (N-TER) AND ITS ACTIVATOR DOMAIN (C_TERM)-RELATED"/>
    <property type="match status" value="1"/>
</dbReference>
<dbReference type="SUPFAM" id="SSF53067">
    <property type="entry name" value="Actin-like ATPase domain"/>
    <property type="match status" value="1"/>
</dbReference>
<evidence type="ECO:0000313" key="7">
    <source>
        <dbReference type="Proteomes" id="UP000189933"/>
    </source>
</evidence>
<organism evidence="6 7">
    <name type="scientific">Carboxydocella sporoproducens DSM 16521</name>
    <dbReference type="NCBI Taxonomy" id="1121270"/>
    <lineage>
        <taxon>Bacteria</taxon>
        <taxon>Bacillati</taxon>
        <taxon>Bacillota</taxon>
        <taxon>Clostridia</taxon>
        <taxon>Eubacteriales</taxon>
        <taxon>Clostridiales Family XVI. Incertae Sedis</taxon>
        <taxon>Carboxydocella</taxon>
    </lineage>
</organism>
<comment type="cofactor">
    <cofactor evidence="1">
        <name>[4Fe-4S] cluster</name>
        <dbReference type="ChEBI" id="CHEBI:49883"/>
    </cofactor>
</comment>
<dbReference type="AlphaFoldDB" id="A0A1T4S5D9"/>
<dbReference type="Proteomes" id="UP000189933">
    <property type="component" value="Unassembled WGS sequence"/>
</dbReference>
<sequence length="259" mass="28138">MYFAGVDVGSTMVKAIIINQTGEILARAMLPTSWQPQVFGETVLEKAVEQAGIDRNDLKYIIGTGYGRTVLPFIHEAITEITCHGKGASFLYPQNDLVIDIGGQDSKAIKINPHGKVLNFVMNDKCAAGTGRFLQMIVANLGMEIEQIHGIKTVEPVAINSMCAVFAESEIIGLMTAGIARERIIWGVFRAITSRITGLVAAMEPFNRVTFTGGVARLRGMQKMLAEFLGKPVDVPLEPHLIGALGAALLARERYQKSH</sequence>
<dbReference type="Gene3D" id="3.30.420.40">
    <property type="match status" value="2"/>
</dbReference>
<reference evidence="7" key="1">
    <citation type="submission" date="2017-02" db="EMBL/GenBank/DDBJ databases">
        <authorList>
            <person name="Varghese N."/>
            <person name="Submissions S."/>
        </authorList>
    </citation>
    <scope>NUCLEOTIDE SEQUENCE [LARGE SCALE GENOMIC DNA]</scope>
    <source>
        <strain evidence="7">DSM 16521</strain>
    </source>
</reference>
<accession>A0A1T4S5D9</accession>
<evidence type="ECO:0000256" key="2">
    <source>
        <dbReference type="ARBA" id="ARBA00022723"/>
    </source>
</evidence>
<evidence type="ECO:0000256" key="3">
    <source>
        <dbReference type="ARBA" id="ARBA00023004"/>
    </source>
</evidence>
<dbReference type="Pfam" id="PF01869">
    <property type="entry name" value="BcrAD_BadFG"/>
    <property type="match status" value="1"/>
</dbReference>
<dbReference type="InterPro" id="IPR051805">
    <property type="entry name" value="Dehydratase_Activator_Redct"/>
</dbReference>
<protein>
    <submittedName>
        <fullName evidence="6">CoA-substrate-specific enzyme activase, putative</fullName>
    </submittedName>
</protein>
<dbReference type="RefSeq" id="WP_078666435.1">
    <property type="nucleotide sequence ID" value="NZ_FUXM01000043.1"/>
</dbReference>
<gene>
    <name evidence="6" type="ORF">SAMN02745885_02448</name>
</gene>
<dbReference type="NCBIfam" id="TIGR00241">
    <property type="entry name" value="CoA_E_activ"/>
    <property type="match status" value="1"/>
</dbReference>
<dbReference type="InterPro" id="IPR008275">
    <property type="entry name" value="CoA_E_activase_dom"/>
</dbReference>
<dbReference type="GO" id="GO:0046872">
    <property type="term" value="F:metal ion binding"/>
    <property type="evidence" value="ECO:0007669"/>
    <property type="project" value="UniProtKB-KW"/>
</dbReference>
<evidence type="ECO:0000259" key="5">
    <source>
        <dbReference type="Pfam" id="PF01869"/>
    </source>
</evidence>
<feature type="domain" description="ATPase BadF/BadG/BcrA/BcrD type" evidence="5">
    <location>
        <begin position="5"/>
        <end position="251"/>
    </location>
</feature>
<keyword evidence="7" id="KW-1185">Reference proteome</keyword>
<keyword evidence="4" id="KW-0411">Iron-sulfur</keyword>
<dbReference type="PANTHER" id="PTHR32329:SF2">
    <property type="entry name" value="BIFUNCTIONAL PROTEIN [INCLUDES 2-HYDROXYACYL-COA DEHYDRATASE (N-TER) AND ITS ACTIVATOR DOMAIN (C_TERM)"/>
    <property type="match status" value="1"/>
</dbReference>
<keyword evidence="3" id="KW-0408">Iron</keyword>
<evidence type="ECO:0000313" key="6">
    <source>
        <dbReference type="EMBL" id="SKA23357.1"/>
    </source>
</evidence>
<evidence type="ECO:0000256" key="4">
    <source>
        <dbReference type="ARBA" id="ARBA00023014"/>
    </source>
</evidence>
<dbReference type="OrthoDB" id="9778513at2"/>